<dbReference type="PROSITE" id="PS51257">
    <property type="entry name" value="PROKAR_LIPOPROTEIN"/>
    <property type="match status" value="1"/>
</dbReference>
<proteinExistence type="predicted"/>
<evidence type="ECO:0008006" key="4">
    <source>
        <dbReference type="Google" id="ProtNLM"/>
    </source>
</evidence>
<protein>
    <recommendedName>
        <fullName evidence="4">DUF5642 domain-containing protein</fullName>
    </recommendedName>
</protein>
<feature type="signal peptide" evidence="1">
    <location>
        <begin position="1"/>
        <end position="18"/>
    </location>
</feature>
<dbReference type="Proteomes" id="UP000053405">
    <property type="component" value="Unassembled WGS sequence"/>
</dbReference>
<dbReference type="RefSeq" id="WP_005940370.1">
    <property type="nucleotide sequence ID" value="NZ_ATVK01000012.1"/>
</dbReference>
<keyword evidence="1" id="KW-0732">Signal</keyword>
<keyword evidence="3" id="KW-1185">Reference proteome</keyword>
<dbReference type="STRING" id="1121927.GOHSU_23_00470"/>
<name>L7LAB3_9ACTN</name>
<reference evidence="2 3" key="1">
    <citation type="submission" date="2012-12" db="EMBL/GenBank/DDBJ databases">
        <title>Whole genome shotgun sequence of Gordonia hirsuta NBRC 16056.</title>
        <authorList>
            <person name="Isaki-Nakamura S."/>
            <person name="Hosoyama A."/>
            <person name="Tsuchikane K."/>
            <person name="Katsumata H."/>
            <person name="Baba S."/>
            <person name="Yamazaki S."/>
            <person name="Fujita N."/>
        </authorList>
    </citation>
    <scope>NUCLEOTIDE SEQUENCE [LARGE SCALE GENOMIC DNA]</scope>
    <source>
        <strain evidence="2 3">NBRC 16056</strain>
    </source>
</reference>
<dbReference type="EMBL" id="BANT01000023">
    <property type="protein sequence ID" value="GAC57701.1"/>
    <property type="molecule type" value="Genomic_DNA"/>
</dbReference>
<accession>L7LAB3</accession>
<evidence type="ECO:0000313" key="3">
    <source>
        <dbReference type="Proteomes" id="UP000053405"/>
    </source>
</evidence>
<dbReference type="OrthoDB" id="4375444at2"/>
<gene>
    <name evidence="2" type="ORF">GOHSU_23_00470</name>
</gene>
<dbReference type="eggNOG" id="ENOG5031EH3">
    <property type="taxonomic scope" value="Bacteria"/>
</dbReference>
<feature type="chain" id="PRO_5003980143" description="DUF5642 domain-containing protein" evidence="1">
    <location>
        <begin position="19"/>
        <end position="265"/>
    </location>
</feature>
<evidence type="ECO:0000256" key="1">
    <source>
        <dbReference type="SAM" id="SignalP"/>
    </source>
</evidence>
<evidence type="ECO:0000313" key="2">
    <source>
        <dbReference type="EMBL" id="GAC57701.1"/>
    </source>
</evidence>
<organism evidence="2 3">
    <name type="scientific">Gordonia hirsuta DSM 44140 = NBRC 16056</name>
    <dbReference type="NCBI Taxonomy" id="1121927"/>
    <lineage>
        <taxon>Bacteria</taxon>
        <taxon>Bacillati</taxon>
        <taxon>Actinomycetota</taxon>
        <taxon>Actinomycetes</taxon>
        <taxon>Mycobacteriales</taxon>
        <taxon>Gordoniaceae</taxon>
        <taxon>Gordonia</taxon>
    </lineage>
</organism>
<comment type="caution">
    <text evidence="2">The sequence shown here is derived from an EMBL/GenBank/DDBJ whole genome shotgun (WGS) entry which is preliminary data.</text>
</comment>
<dbReference type="AlphaFoldDB" id="L7LAB3"/>
<sequence>MKSLWATTIRRLGTVVIAAGTVAALGGCGSDDGGTTATSADAAASSAAASPASSAVSSASSSPAKNIEVTRLLLPADQFPSGFTAQEVPAGQADDTADSLLDATKGAKVSPSSCVQLNALPDKIDLSNVGMMMASRGMELLTTSVAPAADTVDLKAQRASIAGKCKNMTISFTQGEMKGATVELKQKVVTAPKTKADQALVIDQNIVADVGGQQVDSLTRLGLAQVNGYTVSVQYRSMSPGAPVDQKVFNDLFVKAVNRVAAQTR</sequence>